<evidence type="ECO:0000256" key="1">
    <source>
        <dbReference type="SAM" id="MobiDB-lite"/>
    </source>
</evidence>
<dbReference type="AlphaFoldDB" id="A0A0E9VSX4"/>
<name>A0A0E9VSX4_ANGAN</name>
<evidence type="ECO:0000313" key="2">
    <source>
        <dbReference type="EMBL" id="JAH81137.1"/>
    </source>
</evidence>
<reference evidence="2" key="2">
    <citation type="journal article" date="2015" name="Fish Shellfish Immunol.">
        <title>Early steps in the European eel (Anguilla anguilla)-Vibrio vulnificus interaction in the gills: Role of the RtxA13 toxin.</title>
        <authorList>
            <person name="Callol A."/>
            <person name="Pajuelo D."/>
            <person name="Ebbesson L."/>
            <person name="Teles M."/>
            <person name="MacKenzie S."/>
            <person name="Amaro C."/>
        </authorList>
    </citation>
    <scope>NUCLEOTIDE SEQUENCE</scope>
</reference>
<organism evidence="2">
    <name type="scientific">Anguilla anguilla</name>
    <name type="common">European freshwater eel</name>
    <name type="synonym">Muraena anguilla</name>
    <dbReference type="NCBI Taxonomy" id="7936"/>
    <lineage>
        <taxon>Eukaryota</taxon>
        <taxon>Metazoa</taxon>
        <taxon>Chordata</taxon>
        <taxon>Craniata</taxon>
        <taxon>Vertebrata</taxon>
        <taxon>Euteleostomi</taxon>
        <taxon>Actinopterygii</taxon>
        <taxon>Neopterygii</taxon>
        <taxon>Teleostei</taxon>
        <taxon>Anguilliformes</taxon>
        <taxon>Anguillidae</taxon>
        <taxon>Anguilla</taxon>
    </lineage>
</organism>
<accession>A0A0E9VSX4</accession>
<sequence>MTTSDCQTSTGRCQAPTTTFSEQVVSHSLNTTAPKLPGKTWHGKTRSSLR</sequence>
<dbReference type="EMBL" id="GBXM01027440">
    <property type="protein sequence ID" value="JAH81137.1"/>
    <property type="molecule type" value="Transcribed_RNA"/>
</dbReference>
<feature type="compositionally biased region" description="Polar residues" evidence="1">
    <location>
        <begin position="24"/>
        <end position="33"/>
    </location>
</feature>
<feature type="region of interest" description="Disordered" evidence="1">
    <location>
        <begin position="24"/>
        <end position="50"/>
    </location>
</feature>
<protein>
    <submittedName>
        <fullName evidence="2">Uncharacterized protein</fullName>
    </submittedName>
</protein>
<feature type="compositionally biased region" description="Basic residues" evidence="1">
    <location>
        <begin position="41"/>
        <end position="50"/>
    </location>
</feature>
<proteinExistence type="predicted"/>
<reference evidence="2" key="1">
    <citation type="submission" date="2014-11" db="EMBL/GenBank/DDBJ databases">
        <authorList>
            <person name="Amaro Gonzalez C."/>
        </authorList>
    </citation>
    <scope>NUCLEOTIDE SEQUENCE</scope>
</reference>